<dbReference type="PANTHER" id="PTHR42852:SF6">
    <property type="entry name" value="THIOL:DISULFIDE INTERCHANGE PROTEIN DSBE"/>
    <property type="match status" value="1"/>
</dbReference>
<dbReference type="PANTHER" id="PTHR42852">
    <property type="entry name" value="THIOL:DISULFIDE INTERCHANGE PROTEIN DSBE"/>
    <property type="match status" value="1"/>
</dbReference>
<dbReference type="PROSITE" id="PS51352">
    <property type="entry name" value="THIOREDOXIN_2"/>
    <property type="match status" value="1"/>
</dbReference>
<evidence type="ECO:0000256" key="1">
    <source>
        <dbReference type="ARBA" id="ARBA00004196"/>
    </source>
</evidence>
<dbReference type="InterPro" id="IPR017937">
    <property type="entry name" value="Thioredoxin_CS"/>
</dbReference>
<dbReference type="RefSeq" id="WP_108846518.1">
    <property type="nucleotide sequence ID" value="NZ_CP015449.1"/>
</dbReference>
<dbReference type="InterPro" id="IPR050553">
    <property type="entry name" value="Thioredoxin_ResA/DsbE_sf"/>
</dbReference>
<evidence type="ECO:0000313" key="8">
    <source>
        <dbReference type="EMBL" id="AWH91253.1"/>
    </source>
</evidence>
<evidence type="ECO:0000256" key="4">
    <source>
        <dbReference type="ARBA" id="ARBA00023157"/>
    </source>
</evidence>
<dbReference type="InterPro" id="IPR013766">
    <property type="entry name" value="Thioredoxin_domain"/>
</dbReference>
<dbReference type="InterPro" id="IPR036249">
    <property type="entry name" value="Thioredoxin-like_sf"/>
</dbReference>
<proteinExistence type="predicted"/>
<dbReference type="KEGG" id="dlu:A6035_02695"/>
<comment type="subcellular location">
    <subcellularLocation>
        <location evidence="1">Cell envelope</location>
    </subcellularLocation>
</comment>
<sequence>MSASTRWSLVALVALVGVVVALLTTFGDSGDGSGDPTAAPTVPPAGAPAAPPVGGPPADEPHTVVDADTRATADLPACRDSAAPATTTGPVAGLMVRCMDDGSTTTLGKIQAGTPMVVNMWAYWCEPCRRELPAIRNAAATLGDEVRVVLSHTDPSETKGFDTLGALGIDELVSVSDHDEELPTVLGAPPVLPLTLFVRADGTVAHVLVQPMDSEQDVLDAVAEHLGVTA</sequence>
<organism evidence="8 9">
    <name type="scientific">Dietzia lutea</name>
    <dbReference type="NCBI Taxonomy" id="546160"/>
    <lineage>
        <taxon>Bacteria</taxon>
        <taxon>Bacillati</taxon>
        <taxon>Actinomycetota</taxon>
        <taxon>Actinomycetes</taxon>
        <taxon>Mycobacteriales</taxon>
        <taxon>Dietziaceae</taxon>
        <taxon>Dietzia</taxon>
    </lineage>
</organism>
<keyword evidence="3" id="KW-0812">Transmembrane</keyword>
<evidence type="ECO:0000259" key="7">
    <source>
        <dbReference type="PROSITE" id="PS51352"/>
    </source>
</evidence>
<accession>A0A2S1R4Q5</accession>
<dbReference type="AlphaFoldDB" id="A0A2S1R4Q5"/>
<keyword evidence="9" id="KW-1185">Reference proteome</keyword>
<dbReference type="GO" id="GO:0017004">
    <property type="term" value="P:cytochrome complex assembly"/>
    <property type="evidence" value="ECO:0007669"/>
    <property type="project" value="UniProtKB-KW"/>
</dbReference>
<keyword evidence="3" id="KW-0735">Signal-anchor</keyword>
<evidence type="ECO:0000256" key="6">
    <source>
        <dbReference type="SAM" id="MobiDB-lite"/>
    </source>
</evidence>
<name>A0A2S1R4Q5_9ACTN</name>
<dbReference type="Pfam" id="PF08534">
    <property type="entry name" value="Redoxin"/>
    <property type="match status" value="1"/>
</dbReference>
<feature type="compositionally biased region" description="Pro residues" evidence="6">
    <location>
        <begin position="41"/>
        <end position="55"/>
    </location>
</feature>
<keyword evidence="4" id="KW-1015">Disulfide bond</keyword>
<dbReference type="PROSITE" id="PS00194">
    <property type="entry name" value="THIOREDOXIN_1"/>
    <property type="match status" value="1"/>
</dbReference>
<feature type="domain" description="Thioredoxin" evidence="7">
    <location>
        <begin position="71"/>
        <end position="227"/>
    </location>
</feature>
<dbReference type="Gene3D" id="3.40.30.10">
    <property type="entry name" value="Glutaredoxin"/>
    <property type="match status" value="1"/>
</dbReference>
<evidence type="ECO:0000256" key="2">
    <source>
        <dbReference type="ARBA" id="ARBA00022748"/>
    </source>
</evidence>
<evidence type="ECO:0000313" key="9">
    <source>
        <dbReference type="Proteomes" id="UP000244928"/>
    </source>
</evidence>
<keyword evidence="2" id="KW-0201">Cytochrome c-type biogenesis</keyword>
<reference evidence="8 9" key="1">
    <citation type="submission" date="2016-04" db="EMBL/GenBank/DDBJ databases">
        <title>Complete genome sequence of Dietzia lutea YIM 80766T, a strain isolated from desert soil in Egypt.</title>
        <authorList>
            <person name="Zhao J."/>
            <person name="Hu B."/>
            <person name="Geng S."/>
            <person name="Nie Y."/>
            <person name="Tang Y."/>
        </authorList>
    </citation>
    <scope>NUCLEOTIDE SEQUENCE [LARGE SCALE GENOMIC DNA]</scope>
    <source>
        <strain evidence="8 9">YIM 80766</strain>
    </source>
</reference>
<feature type="region of interest" description="Disordered" evidence="6">
    <location>
        <begin position="29"/>
        <end position="63"/>
    </location>
</feature>
<evidence type="ECO:0000256" key="3">
    <source>
        <dbReference type="ARBA" id="ARBA00022968"/>
    </source>
</evidence>
<dbReference type="GO" id="GO:0016491">
    <property type="term" value="F:oxidoreductase activity"/>
    <property type="evidence" value="ECO:0007669"/>
    <property type="project" value="InterPro"/>
</dbReference>
<keyword evidence="5" id="KW-0676">Redox-active center</keyword>
<dbReference type="CDD" id="cd02966">
    <property type="entry name" value="TlpA_like_family"/>
    <property type="match status" value="1"/>
</dbReference>
<dbReference type="EMBL" id="CP015449">
    <property type="protein sequence ID" value="AWH91253.1"/>
    <property type="molecule type" value="Genomic_DNA"/>
</dbReference>
<protein>
    <submittedName>
        <fullName evidence="8">Thiol-disulfide oxidoreductase</fullName>
    </submittedName>
</protein>
<dbReference type="InterPro" id="IPR013740">
    <property type="entry name" value="Redoxin"/>
</dbReference>
<dbReference type="SUPFAM" id="SSF52833">
    <property type="entry name" value="Thioredoxin-like"/>
    <property type="match status" value="1"/>
</dbReference>
<dbReference type="GO" id="GO:0030313">
    <property type="term" value="C:cell envelope"/>
    <property type="evidence" value="ECO:0007669"/>
    <property type="project" value="UniProtKB-SubCell"/>
</dbReference>
<gene>
    <name evidence="8" type="ORF">A6035_02695</name>
</gene>
<dbReference type="Proteomes" id="UP000244928">
    <property type="component" value="Chromosome"/>
</dbReference>
<evidence type="ECO:0000256" key="5">
    <source>
        <dbReference type="ARBA" id="ARBA00023284"/>
    </source>
</evidence>